<comment type="caution">
    <text evidence="1">The sequence shown here is derived from an EMBL/GenBank/DDBJ whole genome shotgun (WGS) entry which is preliminary data.</text>
</comment>
<proteinExistence type="predicted"/>
<gene>
    <name evidence="1" type="ORF">HaLaN_30421</name>
</gene>
<sequence>VCVVVWANWGRPSDPSALGSSGLGVAIALVGGGSGCKIRGHIKHIKVLKSTKSTPALRDVLRVAGGSQPPCRPLSKQLLVAAKTRVRVQAMPRGARAIGLLPEQLVACDGFTCQNIKVGRP</sequence>
<name>A0A6A0AF81_HAELA</name>
<accession>A0A6A0AF81</accession>
<evidence type="ECO:0000313" key="1">
    <source>
        <dbReference type="EMBL" id="GFH31386.1"/>
    </source>
</evidence>
<dbReference type="AlphaFoldDB" id="A0A6A0AF81"/>
<dbReference type="Proteomes" id="UP000485058">
    <property type="component" value="Unassembled WGS sequence"/>
</dbReference>
<protein>
    <submittedName>
        <fullName evidence="1">Uncharacterized protein</fullName>
    </submittedName>
</protein>
<organism evidence="1 2">
    <name type="scientific">Haematococcus lacustris</name>
    <name type="common">Green alga</name>
    <name type="synonym">Haematococcus pluvialis</name>
    <dbReference type="NCBI Taxonomy" id="44745"/>
    <lineage>
        <taxon>Eukaryota</taxon>
        <taxon>Viridiplantae</taxon>
        <taxon>Chlorophyta</taxon>
        <taxon>core chlorophytes</taxon>
        <taxon>Chlorophyceae</taxon>
        <taxon>CS clade</taxon>
        <taxon>Chlamydomonadales</taxon>
        <taxon>Haematococcaceae</taxon>
        <taxon>Haematococcus</taxon>
    </lineage>
</organism>
<keyword evidence="2" id="KW-1185">Reference proteome</keyword>
<reference evidence="1 2" key="1">
    <citation type="submission" date="2020-02" db="EMBL/GenBank/DDBJ databases">
        <title>Draft genome sequence of Haematococcus lacustris strain NIES-144.</title>
        <authorList>
            <person name="Morimoto D."/>
            <person name="Nakagawa S."/>
            <person name="Yoshida T."/>
            <person name="Sawayama S."/>
        </authorList>
    </citation>
    <scope>NUCLEOTIDE SEQUENCE [LARGE SCALE GENOMIC DNA]</scope>
    <source>
        <strain evidence="1 2">NIES-144</strain>
    </source>
</reference>
<evidence type="ECO:0000313" key="2">
    <source>
        <dbReference type="Proteomes" id="UP000485058"/>
    </source>
</evidence>
<dbReference type="EMBL" id="BLLF01005584">
    <property type="protein sequence ID" value="GFH31386.1"/>
    <property type="molecule type" value="Genomic_DNA"/>
</dbReference>
<feature type="non-terminal residue" evidence="1">
    <location>
        <position position="1"/>
    </location>
</feature>